<accession>A0A9P6AVK6</accession>
<evidence type="ECO:0000313" key="3">
    <source>
        <dbReference type="Proteomes" id="UP000886523"/>
    </source>
</evidence>
<feature type="region of interest" description="Disordered" evidence="1">
    <location>
        <begin position="1"/>
        <end position="39"/>
    </location>
</feature>
<proteinExistence type="predicted"/>
<name>A0A9P6AVK6_9AGAM</name>
<keyword evidence="3" id="KW-1185">Reference proteome</keyword>
<dbReference type="AlphaFoldDB" id="A0A9P6AVK6"/>
<evidence type="ECO:0000313" key="2">
    <source>
        <dbReference type="EMBL" id="KAF9512477.1"/>
    </source>
</evidence>
<evidence type="ECO:0000256" key="1">
    <source>
        <dbReference type="SAM" id="MobiDB-lite"/>
    </source>
</evidence>
<reference evidence="2" key="1">
    <citation type="journal article" date="2020" name="Nat. Commun.">
        <title>Large-scale genome sequencing of mycorrhizal fungi provides insights into the early evolution of symbiotic traits.</title>
        <authorList>
            <person name="Miyauchi S."/>
            <person name="Kiss E."/>
            <person name="Kuo A."/>
            <person name="Drula E."/>
            <person name="Kohler A."/>
            <person name="Sanchez-Garcia M."/>
            <person name="Morin E."/>
            <person name="Andreopoulos B."/>
            <person name="Barry K.W."/>
            <person name="Bonito G."/>
            <person name="Buee M."/>
            <person name="Carver A."/>
            <person name="Chen C."/>
            <person name="Cichocki N."/>
            <person name="Clum A."/>
            <person name="Culley D."/>
            <person name="Crous P.W."/>
            <person name="Fauchery L."/>
            <person name="Girlanda M."/>
            <person name="Hayes R.D."/>
            <person name="Keri Z."/>
            <person name="LaButti K."/>
            <person name="Lipzen A."/>
            <person name="Lombard V."/>
            <person name="Magnuson J."/>
            <person name="Maillard F."/>
            <person name="Murat C."/>
            <person name="Nolan M."/>
            <person name="Ohm R.A."/>
            <person name="Pangilinan J."/>
            <person name="Pereira M.F."/>
            <person name="Perotto S."/>
            <person name="Peter M."/>
            <person name="Pfister S."/>
            <person name="Riley R."/>
            <person name="Sitrit Y."/>
            <person name="Stielow J.B."/>
            <person name="Szollosi G."/>
            <person name="Zifcakova L."/>
            <person name="Stursova M."/>
            <person name="Spatafora J.W."/>
            <person name="Tedersoo L."/>
            <person name="Vaario L.M."/>
            <person name="Yamada A."/>
            <person name="Yan M."/>
            <person name="Wang P."/>
            <person name="Xu J."/>
            <person name="Bruns T."/>
            <person name="Baldrian P."/>
            <person name="Vilgalys R."/>
            <person name="Dunand C."/>
            <person name="Henrissat B."/>
            <person name="Grigoriev I.V."/>
            <person name="Hibbett D."/>
            <person name="Nagy L.G."/>
            <person name="Martin F.M."/>
        </authorList>
    </citation>
    <scope>NUCLEOTIDE SEQUENCE</scope>
    <source>
        <strain evidence="2">UP504</strain>
    </source>
</reference>
<comment type="caution">
    <text evidence="2">The sequence shown here is derived from an EMBL/GenBank/DDBJ whole genome shotgun (WGS) entry which is preliminary data.</text>
</comment>
<organism evidence="2 3">
    <name type="scientific">Hydnum rufescens UP504</name>
    <dbReference type="NCBI Taxonomy" id="1448309"/>
    <lineage>
        <taxon>Eukaryota</taxon>
        <taxon>Fungi</taxon>
        <taxon>Dikarya</taxon>
        <taxon>Basidiomycota</taxon>
        <taxon>Agaricomycotina</taxon>
        <taxon>Agaricomycetes</taxon>
        <taxon>Cantharellales</taxon>
        <taxon>Hydnaceae</taxon>
        <taxon>Hydnum</taxon>
    </lineage>
</organism>
<feature type="compositionally biased region" description="Acidic residues" evidence="1">
    <location>
        <begin position="15"/>
        <end position="35"/>
    </location>
</feature>
<dbReference type="Proteomes" id="UP000886523">
    <property type="component" value="Unassembled WGS sequence"/>
</dbReference>
<sequence>MCDSKVTSSGFNDEILTDCDADGDTDPDVSCDENDRDYSHSDNDRHVAIFPVTRL</sequence>
<gene>
    <name evidence="2" type="ORF">BS47DRAFT_1345434</name>
</gene>
<protein>
    <submittedName>
        <fullName evidence="2">Uncharacterized protein</fullName>
    </submittedName>
</protein>
<feature type="compositionally biased region" description="Polar residues" evidence="1">
    <location>
        <begin position="1"/>
        <end position="11"/>
    </location>
</feature>
<dbReference type="EMBL" id="MU128986">
    <property type="protein sequence ID" value="KAF9512477.1"/>
    <property type="molecule type" value="Genomic_DNA"/>
</dbReference>